<gene>
    <name evidence="16" type="ORF">M0812_19685</name>
</gene>
<keyword evidence="6 12" id="KW-0808">Transferase</keyword>
<proteinExistence type="inferred from homology"/>
<evidence type="ECO:0000256" key="9">
    <source>
        <dbReference type="ARBA" id="ARBA00022989"/>
    </source>
</evidence>
<dbReference type="PANTHER" id="PTHR45919:SF1">
    <property type="entry name" value="GDP-MAN:MAN(3)GLCNAC(2)-PP-DOL ALPHA-1,2-MANNOSYLTRANSFERASE"/>
    <property type="match status" value="1"/>
</dbReference>
<dbReference type="InterPro" id="IPR001296">
    <property type="entry name" value="Glyco_trans_1"/>
</dbReference>
<evidence type="ECO:0000256" key="5">
    <source>
        <dbReference type="ARBA" id="ARBA00022676"/>
    </source>
</evidence>
<keyword evidence="7 12" id="KW-0812">Transmembrane</keyword>
<accession>A0AAV7Z5C5</accession>
<dbReference type="EC" id="2.4.1.131" evidence="3 12"/>
<dbReference type="CDD" id="cd03806">
    <property type="entry name" value="GT4_ALG11-like"/>
    <property type="match status" value="1"/>
</dbReference>
<dbReference type="AlphaFoldDB" id="A0AAV7Z5C5"/>
<evidence type="ECO:0000256" key="10">
    <source>
        <dbReference type="ARBA" id="ARBA00023136"/>
    </source>
</evidence>
<dbReference type="GO" id="GO:0006487">
    <property type="term" value="P:protein N-linked glycosylation"/>
    <property type="evidence" value="ECO:0007669"/>
    <property type="project" value="TreeGrafter"/>
</dbReference>
<evidence type="ECO:0000256" key="8">
    <source>
        <dbReference type="ARBA" id="ARBA00022824"/>
    </source>
</evidence>
<evidence type="ECO:0000256" key="7">
    <source>
        <dbReference type="ARBA" id="ARBA00022692"/>
    </source>
</evidence>
<comment type="caution">
    <text evidence="16">The sequence shown here is derived from an EMBL/GenBank/DDBJ whole genome shotgun (WGS) entry which is preliminary data.</text>
</comment>
<comment type="pathway">
    <text evidence="2 12">Protein modification; protein glycosylation.</text>
</comment>
<evidence type="ECO:0000313" key="17">
    <source>
        <dbReference type="Proteomes" id="UP001146793"/>
    </source>
</evidence>
<feature type="compositionally biased region" description="Low complexity" evidence="13">
    <location>
        <begin position="268"/>
        <end position="286"/>
    </location>
</feature>
<dbReference type="GO" id="GO:0004377">
    <property type="term" value="F:GDP-Man:Man(3)GlcNAc(2)-PP-Dol alpha-1,2-mannosyltransferase activity"/>
    <property type="evidence" value="ECO:0007669"/>
    <property type="project" value="UniProtKB-UniRule"/>
</dbReference>
<dbReference type="Pfam" id="PF00534">
    <property type="entry name" value="Glycos_transf_1"/>
    <property type="match status" value="1"/>
</dbReference>
<dbReference type="SUPFAM" id="SSF53756">
    <property type="entry name" value="UDP-Glycosyltransferase/glycogen phosphorylase"/>
    <property type="match status" value="1"/>
</dbReference>
<evidence type="ECO:0000313" key="16">
    <source>
        <dbReference type="EMBL" id="KAJ3435497.1"/>
    </source>
</evidence>
<comment type="similarity">
    <text evidence="12">Belongs to the glycosyltransferase group 1 family. Glycosyltransferase 4 subfamily.</text>
</comment>
<evidence type="ECO:0000256" key="4">
    <source>
        <dbReference type="ARBA" id="ARBA00022018"/>
    </source>
</evidence>
<sequence length="508" mass="58610">MISLQFIIVILNFVVTIFVLRYTTKQKMKKRSQKSIGFFHPFANDCGGGERVLWYSVLSLQKNEPELEIVIYTVSDVSKEDILKKVHDRFGITIKESNLKFIRIKYGVLISAKLYPRFTLIGQSLGGMLLGVVSVILYPVDLFFDSTGHAFTFPIAKLLGIKKVGCYVHYPTISTDMLSRVQKQSNLYNNSGLVAKSKIFSTLKLVYYKLFALCYRFTGKFTDLVITNGTWTQNHIIQLWGSDDKRPIRKIYPPCDTIFKKLAPETIENSNNEKSNSENSNNENPNVSDGGSNDKKDTTEIINEHNDEKKKEKKEKKEIVYFISVGQFRPEKDHKLQIESFEKMLNQYNGDKIPILVCVGSCRNREDEQRIELLKKLVLEKKLQDSIQFRVNVSYQELLNWLQRAIAGLHTMRDEHFGICVVEYMANKVIPIAHNSAGPKLDIVTPFKCKPTGFLAETCEQYCNCILKVLQMNDTQRKELTKNAYNSIQRFENQEYIKEFNQLISELF</sequence>
<feature type="transmembrane region" description="Helical" evidence="12">
    <location>
        <begin position="6"/>
        <end position="24"/>
    </location>
</feature>
<keyword evidence="5 12" id="KW-0328">Glycosyltransferase</keyword>
<comment type="catalytic activity">
    <reaction evidence="11 12">
        <text>an alpha-D-Man-(1-&gt;3)-[alpha-D-Man-(1-&gt;6)]-beta-D-Man-(1-&gt;4)-beta-D-GlcNAc-(1-&gt;4)-alpha-D-GlcNAc-diphospho-di-trans,poly-cis-dolichol + 2 GDP-alpha-D-mannose = an alpha-D-Man-(1-&gt;2)-alpha-D-Man-(1-&gt;2)-alpha-D-Man-(1-&gt;3)-[alpha-D-Man-(1-&gt;6)]-beta-D-Man-(1-&gt;4)-beta-D-GlcNAc-(1-&gt;4)-alpha-D-GlcNAc-diphospho-di-trans,poly-cis-dolichol + 2 GDP + 2 H(+)</text>
        <dbReference type="Rhea" id="RHEA:29523"/>
        <dbReference type="Rhea" id="RHEA-COMP:19515"/>
        <dbReference type="Rhea" id="RHEA-COMP:19516"/>
        <dbReference type="ChEBI" id="CHEBI:15378"/>
        <dbReference type="ChEBI" id="CHEBI:57527"/>
        <dbReference type="ChEBI" id="CHEBI:58189"/>
        <dbReference type="ChEBI" id="CHEBI:132511"/>
        <dbReference type="ChEBI" id="CHEBI:132515"/>
        <dbReference type="EC" id="2.4.1.131"/>
    </reaction>
    <physiologicalReaction direction="left-to-right" evidence="11 12">
        <dbReference type="Rhea" id="RHEA:29524"/>
    </physiologicalReaction>
</comment>
<dbReference type="Pfam" id="PF15924">
    <property type="entry name" value="ALG11_N"/>
    <property type="match status" value="1"/>
</dbReference>
<keyword evidence="9 12" id="KW-1133">Transmembrane helix</keyword>
<evidence type="ECO:0000256" key="12">
    <source>
        <dbReference type="RuleBase" id="RU367051"/>
    </source>
</evidence>
<evidence type="ECO:0000256" key="11">
    <source>
        <dbReference type="ARBA" id="ARBA00045065"/>
    </source>
</evidence>
<comment type="function">
    <text evidence="12">GDP-Man:Man(3)GlcNAc(2)-PP-Dol alpha-1,2-mannosyltransferase that operates in the biosynthetic pathway of dolichol-linked oligosaccharides, the glycan precursors employed in protein asparagine (N)-glycosylation. The assembly of dolichol-linked oligosaccharides begins on the cytosolic side of the endoplasmic reticulum membrane and finishes in its lumen. The sequential addition of sugars to dolichol pyrophosphate produces dolichol-linked oligosaccharides containing fourteen sugars, including two GlcNAcs, nine mannoses and three glucoses. Once assembled, the oligosaccharide is transferred from the lipid to nascent proteins by oligosaccharyltransferases. Catalyzes, on the cytoplasmic face of the endoplasmic reticulum, the addition of the fourth and fifth mannose residues to the dolichol-linked oligosaccharide chain, to produce Man(5)GlcNAc(2)-PP-dolichol core oligosaccharide.</text>
</comment>
<organism evidence="16 17">
    <name type="scientific">Anaeramoeba flamelloides</name>
    <dbReference type="NCBI Taxonomy" id="1746091"/>
    <lineage>
        <taxon>Eukaryota</taxon>
        <taxon>Metamonada</taxon>
        <taxon>Anaeramoebidae</taxon>
        <taxon>Anaeramoeba</taxon>
    </lineage>
</organism>
<evidence type="ECO:0000256" key="6">
    <source>
        <dbReference type="ARBA" id="ARBA00022679"/>
    </source>
</evidence>
<reference evidence="16" key="1">
    <citation type="submission" date="2022-08" db="EMBL/GenBank/DDBJ databases">
        <title>Novel sulphate-reducing endosymbionts in the free-living metamonad Anaeramoeba.</title>
        <authorList>
            <person name="Jerlstrom-Hultqvist J."/>
            <person name="Cepicka I."/>
            <person name="Gallot-Lavallee L."/>
            <person name="Salas-Leiva D."/>
            <person name="Curtis B.A."/>
            <person name="Zahonova K."/>
            <person name="Pipaliya S."/>
            <person name="Dacks J."/>
            <person name="Roger A.J."/>
        </authorList>
    </citation>
    <scope>NUCLEOTIDE SEQUENCE</scope>
    <source>
        <strain evidence="16">Busselton2</strain>
    </source>
</reference>
<evidence type="ECO:0000256" key="2">
    <source>
        <dbReference type="ARBA" id="ARBA00004922"/>
    </source>
</evidence>
<dbReference type="Proteomes" id="UP001146793">
    <property type="component" value="Unassembled WGS sequence"/>
</dbReference>
<name>A0AAV7Z5C5_9EUKA</name>
<evidence type="ECO:0000259" key="15">
    <source>
        <dbReference type="Pfam" id="PF15924"/>
    </source>
</evidence>
<feature type="transmembrane region" description="Helical" evidence="12">
    <location>
        <begin position="118"/>
        <end position="140"/>
    </location>
</feature>
<comment type="subcellular location">
    <subcellularLocation>
        <location evidence="1">Endoplasmic reticulum membrane</location>
        <topology evidence="1">Single-pass membrane protein</topology>
    </subcellularLocation>
</comment>
<dbReference type="Gene3D" id="3.40.50.2000">
    <property type="entry name" value="Glycogen Phosphorylase B"/>
    <property type="match status" value="1"/>
</dbReference>
<dbReference type="PANTHER" id="PTHR45919">
    <property type="entry name" value="GDP-MAN:MAN(3)GLCNAC(2)-PP-DOL ALPHA-1,2-MANNOSYLTRANSFERASE"/>
    <property type="match status" value="1"/>
</dbReference>
<evidence type="ECO:0000259" key="14">
    <source>
        <dbReference type="Pfam" id="PF00534"/>
    </source>
</evidence>
<dbReference type="InterPro" id="IPR031814">
    <property type="entry name" value="ALG11_N"/>
</dbReference>
<feature type="domain" description="ALG11 mannosyltransferase N-terminal" evidence="15">
    <location>
        <begin position="34"/>
        <end position="240"/>
    </location>
</feature>
<evidence type="ECO:0000256" key="1">
    <source>
        <dbReference type="ARBA" id="ARBA00004389"/>
    </source>
</evidence>
<evidence type="ECO:0000256" key="13">
    <source>
        <dbReference type="SAM" id="MobiDB-lite"/>
    </source>
</evidence>
<feature type="region of interest" description="Disordered" evidence="13">
    <location>
        <begin position="266"/>
        <end position="298"/>
    </location>
</feature>
<keyword evidence="8 12" id="KW-0256">Endoplasmic reticulum</keyword>
<evidence type="ECO:0000256" key="3">
    <source>
        <dbReference type="ARBA" id="ARBA00012645"/>
    </source>
</evidence>
<keyword evidence="10 12" id="KW-0472">Membrane</keyword>
<protein>
    <recommendedName>
        <fullName evidence="4 12">GDP-Man:Man(3)GlcNAc(2)-PP-Dol alpha-1,2-mannosyltransferase</fullName>
        <ecNumber evidence="3 12">2.4.1.131</ecNumber>
    </recommendedName>
</protein>
<dbReference type="InterPro" id="IPR038013">
    <property type="entry name" value="ALG11"/>
</dbReference>
<feature type="domain" description="Glycosyl transferase family 1" evidence="14">
    <location>
        <begin position="307"/>
        <end position="486"/>
    </location>
</feature>
<dbReference type="EMBL" id="JANTQA010000040">
    <property type="protein sequence ID" value="KAJ3435497.1"/>
    <property type="molecule type" value="Genomic_DNA"/>
</dbReference>
<dbReference type="GO" id="GO:0005789">
    <property type="term" value="C:endoplasmic reticulum membrane"/>
    <property type="evidence" value="ECO:0007669"/>
    <property type="project" value="UniProtKB-SubCell"/>
</dbReference>